<gene>
    <name evidence="1" type="ORF">GON03_00995</name>
</gene>
<proteinExistence type="predicted"/>
<dbReference type="AlphaFoldDB" id="A0A6L6XLC7"/>
<sequence>MPKNKSQVRKLPKLECCESKSKCNRCPLRMLKDGTLPSGYTVKKRKLVRVDGKKVSKKKLAKAA</sequence>
<dbReference type="Proteomes" id="UP000473525">
    <property type="component" value="Unassembled WGS sequence"/>
</dbReference>
<organism evidence="1 2">
    <name type="scientific">Nocardioides agri</name>
    <dbReference type="NCBI Taxonomy" id="2682843"/>
    <lineage>
        <taxon>Bacteria</taxon>
        <taxon>Bacillati</taxon>
        <taxon>Actinomycetota</taxon>
        <taxon>Actinomycetes</taxon>
        <taxon>Propionibacteriales</taxon>
        <taxon>Nocardioidaceae</taxon>
        <taxon>Nocardioides</taxon>
    </lineage>
</organism>
<dbReference type="RefSeq" id="WP_181645664.1">
    <property type="nucleotide sequence ID" value="NZ_WSEK01000003.1"/>
</dbReference>
<dbReference type="EMBL" id="WSEK01000003">
    <property type="protein sequence ID" value="MVQ47738.1"/>
    <property type="molecule type" value="Genomic_DNA"/>
</dbReference>
<evidence type="ECO:0000313" key="1">
    <source>
        <dbReference type="EMBL" id="MVQ47738.1"/>
    </source>
</evidence>
<evidence type="ECO:0000313" key="2">
    <source>
        <dbReference type="Proteomes" id="UP000473525"/>
    </source>
</evidence>
<reference evidence="1 2" key="1">
    <citation type="submission" date="2019-12" db="EMBL/GenBank/DDBJ databases">
        <authorList>
            <person name="Huq M.A."/>
        </authorList>
    </citation>
    <scope>NUCLEOTIDE SEQUENCE [LARGE SCALE GENOMIC DNA]</scope>
    <source>
        <strain evidence="1 2">MAH-18</strain>
    </source>
</reference>
<name>A0A6L6XLC7_9ACTN</name>
<accession>A0A6L6XLC7</accession>
<protein>
    <submittedName>
        <fullName evidence="1">Uncharacterized protein</fullName>
    </submittedName>
</protein>
<comment type="caution">
    <text evidence="1">The sequence shown here is derived from an EMBL/GenBank/DDBJ whole genome shotgun (WGS) entry which is preliminary data.</text>
</comment>
<keyword evidence="2" id="KW-1185">Reference proteome</keyword>